<dbReference type="RefSeq" id="WP_339964290.1">
    <property type="nucleotide sequence ID" value="NZ_JBBHJY010000001.1"/>
</dbReference>
<feature type="transmembrane region" description="Helical" evidence="1">
    <location>
        <begin position="6"/>
        <end position="25"/>
    </location>
</feature>
<comment type="caution">
    <text evidence="2">The sequence shown here is derived from an EMBL/GenBank/DDBJ whole genome shotgun (WGS) entry which is preliminary data.</text>
</comment>
<evidence type="ECO:0000256" key="1">
    <source>
        <dbReference type="SAM" id="Phobius"/>
    </source>
</evidence>
<keyword evidence="1" id="KW-0812">Transmembrane</keyword>
<name>A0ABU8S4A5_9SPHN</name>
<keyword evidence="3" id="KW-1185">Reference proteome</keyword>
<dbReference type="Proteomes" id="UP001379235">
    <property type="component" value="Unassembled WGS sequence"/>
</dbReference>
<reference evidence="2 3" key="1">
    <citation type="submission" date="2024-03" db="EMBL/GenBank/DDBJ databases">
        <authorList>
            <person name="Jo J.-H."/>
        </authorList>
    </citation>
    <scope>NUCLEOTIDE SEQUENCE [LARGE SCALE GENOMIC DNA]</scope>
    <source>
        <strain evidence="2 3">AS3R-12</strain>
    </source>
</reference>
<proteinExistence type="predicted"/>
<organism evidence="2 3">
    <name type="scientific">Novosphingobium aquae</name>
    <dbReference type="NCBI Taxonomy" id="3133435"/>
    <lineage>
        <taxon>Bacteria</taxon>
        <taxon>Pseudomonadati</taxon>
        <taxon>Pseudomonadota</taxon>
        <taxon>Alphaproteobacteria</taxon>
        <taxon>Sphingomonadales</taxon>
        <taxon>Sphingomonadaceae</taxon>
        <taxon>Novosphingobium</taxon>
    </lineage>
</organism>
<evidence type="ECO:0000313" key="3">
    <source>
        <dbReference type="Proteomes" id="UP001379235"/>
    </source>
</evidence>
<accession>A0ABU8S4A5</accession>
<keyword evidence="1" id="KW-1133">Transmembrane helix</keyword>
<protein>
    <submittedName>
        <fullName evidence="2">Uncharacterized protein</fullName>
    </submittedName>
</protein>
<evidence type="ECO:0000313" key="2">
    <source>
        <dbReference type="EMBL" id="MEJ6008684.1"/>
    </source>
</evidence>
<gene>
    <name evidence="2" type="ORF">WG900_02000</name>
</gene>
<sequence>MEASILSQIITGFGPAGAFVGYLIWQQMRRDKIDTERVQTDVKLATALERLTATIEQNRTRRGDQ</sequence>
<keyword evidence="1" id="KW-0472">Membrane</keyword>
<dbReference type="EMBL" id="JBBHJY010000001">
    <property type="protein sequence ID" value="MEJ6008684.1"/>
    <property type="molecule type" value="Genomic_DNA"/>
</dbReference>